<sequence>MKTKHEIVEDTSLWEEVPAQISDSEVLVFLQNKEIDWRYVETIKKRTDFNDDVIGDWLNVSPKTFRSYRQTENKFKANVQEHILLLLALMKRGIELFGTNKGFDQWLNTQNFFFDNRRPVMYLTTVSGIRFVNDRLTAMEFGDNV</sequence>
<dbReference type="EMBL" id="JAMZEL010000003">
    <property type="protein sequence ID" value="MCP1382895.1"/>
    <property type="molecule type" value="Genomic_DNA"/>
</dbReference>
<organism evidence="2 3">
    <name type="scientific">Runella salmonicolor</name>
    <dbReference type="NCBI Taxonomy" id="2950278"/>
    <lineage>
        <taxon>Bacteria</taxon>
        <taxon>Pseudomonadati</taxon>
        <taxon>Bacteroidota</taxon>
        <taxon>Cytophagia</taxon>
        <taxon>Cytophagales</taxon>
        <taxon>Spirosomataceae</taxon>
        <taxon>Runella</taxon>
    </lineage>
</organism>
<protein>
    <submittedName>
        <fullName evidence="2">MbcA/ParS/Xre antitoxin family protein</fullName>
    </submittedName>
</protein>
<evidence type="ECO:0000259" key="1">
    <source>
        <dbReference type="Pfam" id="PF09722"/>
    </source>
</evidence>
<dbReference type="Pfam" id="PF09722">
    <property type="entry name" value="Xre_MbcA_ParS_C"/>
    <property type="match status" value="1"/>
</dbReference>
<feature type="domain" description="Antitoxin Xre/MbcA/ParS-like toxin-binding" evidence="1">
    <location>
        <begin position="94"/>
        <end position="142"/>
    </location>
</feature>
<gene>
    <name evidence="2" type="ORF">NCI00_10690</name>
</gene>
<dbReference type="InterPro" id="IPR024467">
    <property type="entry name" value="Xre/MbcA/ParS-like_toxin-bd"/>
</dbReference>
<accession>A0ABT1FN16</accession>
<reference evidence="2 3" key="1">
    <citation type="submission" date="2022-06" db="EMBL/GenBank/DDBJ databases">
        <title>Runella sp. S5 genome sequencing.</title>
        <authorList>
            <person name="Park S."/>
        </authorList>
    </citation>
    <scope>NUCLEOTIDE SEQUENCE [LARGE SCALE GENOMIC DNA]</scope>
    <source>
        <strain evidence="2 3">S5</strain>
    </source>
</reference>
<comment type="caution">
    <text evidence="2">The sequence shown here is derived from an EMBL/GenBank/DDBJ whole genome shotgun (WGS) entry which is preliminary data.</text>
</comment>
<name>A0ABT1FN16_9BACT</name>
<dbReference type="Proteomes" id="UP001204772">
    <property type="component" value="Unassembled WGS sequence"/>
</dbReference>
<keyword evidence="3" id="KW-1185">Reference proteome</keyword>
<dbReference type="RefSeq" id="WP_253527320.1">
    <property type="nucleotide sequence ID" value="NZ_JAMZEL010000003.1"/>
</dbReference>
<proteinExistence type="predicted"/>
<evidence type="ECO:0000313" key="2">
    <source>
        <dbReference type="EMBL" id="MCP1382895.1"/>
    </source>
</evidence>
<evidence type="ECO:0000313" key="3">
    <source>
        <dbReference type="Proteomes" id="UP001204772"/>
    </source>
</evidence>